<dbReference type="SUPFAM" id="SSF56059">
    <property type="entry name" value="Glutathione synthetase ATP-binding domain-like"/>
    <property type="match status" value="1"/>
</dbReference>
<dbReference type="SUPFAM" id="SSF52009">
    <property type="entry name" value="Phosphohistidine domain"/>
    <property type="match status" value="1"/>
</dbReference>
<dbReference type="GO" id="GO:0016301">
    <property type="term" value="F:kinase activity"/>
    <property type="evidence" value="ECO:0007669"/>
    <property type="project" value="InterPro"/>
</dbReference>
<evidence type="ECO:0000259" key="1">
    <source>
        <dbReference type="Pfam" id="PF00391"/>
    </source>
</evidence>
<dbReference type="Proteomes" id="UP000501623">
    <property type="component" value="Chromosome"/>
</dbReference>
<sequence>MSAAPRRAYTPGGKAAGLYRLREFGLAVPRFLVLPAETFDAALQELPVTPAGLAERADRLREFRLTGAEEAALGQVLAEWGFPQRPVVVRSSVADEDGATAAFAGLMDTFLNLTTLPAVLAAIGQCAASAYSARAVAYRQQKGLPLAARPAVIVQMQLAAEVSGVLFTSYPEYPLYQAIHAVRGFGEGLVGGHFNPQETYLRKTTGAVCGQRLTPQPEQYVASAAENGLQLAPVPAASQDSACLTKAQLAELHAIGERLERLTGRPQDLEFVVAESKMWVVQMRPITQAMPEVVVYDNSNIQESYCGVTTPLTFSFAQRAYATVYRQTMRVLGLPPTLVAAHETVVTQLLGLVQGRIYYHINHWYQGLLLLPSFSQNKADMERMMGLEEPVDLVQSRARSLPERLRMLPRLLLNLGRLLRAFQQLPKRIARFQADFQTHYARFYQLPLASLSGTELLTEKARLDAGLLEQWTTPIVNDFRVMMANGRALRQLRRSGLGHPEEFLHHYLSGDEDLPSAQIPRLMQALAQQVAATPGLQALLIELPADVHAQVAQLAPSFHTATQKFIQQYGDRAVGELKLETLTMRLEPRIFYQYLRNYLVGSAEPRSAPPSTTSLSASAEAELNQALLGHFWWQRRQTRKALTQLRDAIHAREALRLERTRLFGMYRVLYLAAGEQLVQTTGLATARDVFYLTEDEITSALQGQPAPGLREAVETRRAEFAGYAQAEVPARVTVPAPPIFAEEPAPDPESSPGQWRGTGCVPGIVKGESIVIRSPEDNLDVAGKIVCALRTDPGWAVLFPNCRAVAIEKGSALSHSVILLRELGIPTIINVPGLTRHLHSGQHLRFNGGSGELQVLALAEDEVVEADGMRVESGVAP</sequence>
<dbReference type="Gene3D" id="3.50.30.10">
    <property type="entry name" value="Phosphohistidine domain"/>
    <property type="match status" value="1"/>
</dbReference>
<keyword evidence="3" id="KW-0670">Pyruvate</keyword>
<dbReference type="Gene3D" id="3.30.1490.20">
    <property type="entry name" value="ATP-grasp fold, A domain"/>
    <property type="match status" value="1"/>
</dbReference>
<organism evidence="3 4">
    <name type="scientific">Hymenobacter taeanensis</name>
    <dbReference type="NCBI Taxonomy" id="2735321"/>
    <lineage>
        <taxon>Bacteria</taxon>
        <taxon>Pseudomonadati</taxon>
        <taxon>Bacteroidota</taxon>
        <taxon>Cytophagia</taxon>
        <taxon>Cytophagales</taxon>
        <taxon>Hymenobacteraceae</taxon>
        <taxon>Hymenobacter</taxon>
    </lineage>
</organism>
<dbReference type="InterPro" id="IPR008279">
    <property type="entry name" value="PEP-util_enz_mobile_dom"/>
</dbReference>
<dbReference type="Pfam" id="PF00391">
    <property type="entry name" value="PEP-utilizers"/>
    <property type="match status" value="1"/>
</dbReference>
<accession>A0A6M6BE94</accession>
<keyword evidence="4" id="KW-1185">Reference proteome</keyword>
<dbReference type="InterPro" id="IPR013815">
    <property type="entry name" value="ATP_grasp_subdomain_1"/>
</dbReference>
<feature type="domain" description="PEP-utilising enzyme mobile" evidence="1">
    <location>
        <begin position="783"/>
        <end position="851"/>
    </location>
</feature>
<name>A0A6M6BE94_9BACT</name>
<proteinExistence type="predicted"/>
<dbReference type="AlphaFoldDB" id="A0A6M6BE94"/>
<gene>
    <name evidence="3" type="ORF">HMJ29_00795</name>
</gene>
<dbReference type="PANTHER" id="PTHR43615:SF1">
    <property type="entry name" value="PPDK_N DOMAIN-CONTAINING PROTEIN"/>
    <property type="match status" value="1"/>
</dbReference>
<dbReference type="InterPro" id="IPR051549">
    <property type="entry name" value="PEP_Utilizing_Enz"/>
</dbReference>
<dbReference type="EMBL" id="CP053538">
    <property type="protein sequence ID" value="QJX45553.1"/>
    <property type="molecule type" value="Genomic_DNA"/>
</dbReference>
<protein>
    <submittedName>
        <fullName evidence="3">Phosphoenolpyruvate synthase</fullName>
    </submittedName>
</protein>
<dbReference type="GO" id="GO:0005524">
    <property type="term" value="F:ATP binding"/>
    <property type="evidence" value="ECO:0007669"/>
    <property type="project" value="InterPro"/>
</dbReference>
<reference evidence="3 4" key="1">
    <citation type="submission" date="2020-05" db="EMBL/GenBank/DDBJ databases">
        <title>Complete genome sequence of Hymenobacter sp. TS19 in Coasted Sand Dune.</title>
        <authorList>
            <person name="Lee J.-H."/>
            <person name="Jung J.-H."/>
            <person name="Jeong S."/>
            <person name="Zhao L."/>
            <person name="Kim M.-K."/>
            <person name="Seo H.-S."/>
            <person name="Lim S."/>
        </authorList>
    </citation>
    <scope>NUCLEOTIDE SEQUENCE [LARGE SCALE GENOMIC DNA]</scope>
    <source>
        <strain evidence="3 4">TS19</strain>
    </source>
</reference>
<dbReference type="Pfam" id="PF01326">
    <property type="entry name" value="PPDK_N"/>
    <property type="match status" value="1"/>
</dbReference>
<dbReference type="KEGG" id="hts:HMJ29_00795"/>
<evidence type="ECO:0000313" key="4">
    <source>
        <dbReference type="Proteomes" id="UP000501623"/>
    </source>
</evidence>
<evidence type="ECO:0000259" key="2">
    <source>
        <dbReference type="Pfam" id="PF01326"/>
    </source>
</evidence>
<dbReference type="Gene3D" id="3.30.470.20">
    <property type="entry name" value="ATP-grasp fold, B domain"/>
    <property type="match status" value="1"/>
</dbReference>
<dbReference type="InterPro" id="IPR002192">
    <property type="entry name" value="PPDK_AMP/ATP-bd"/>
</dbReference>
<feature type="domain" description="Pyruvate phosphate dikinase AMP/ATP-binding" evidence="2">
    <location>
        <begin position="12"/>
        <end position="292"/>
    </location>
</feature>
<dbReference type="InterPro" id="IPR036637">
    <property type="entry name" value="Phosphohistidine_dom_sf"/>
</dbReference>
<dbReference type="RefSeq" id="WP_171589701.1">
    <property type="nucleotide sequence ID" value="NZ_CP053538.1"/>
</dbReference>
<evidence type="ECO:0000313" key="3">
    <source>
        <dbReference type="EMBL" id="QJX45553.1"/>
    </source>
</evidence>
<dbReference type="PANTHER" id="PTHR43615">
    <property type="entry name" value="PHOSPHOENOLPYRUVATE SYNTHASE-RELATED"/>
    <property type="match status" value="1"/>
</dbReference>